<dbReference type="PANTHER" id="PTHR23048">
    <property type="entry name" value="MYOSIN LIGHT CHAIN 1, 3"/>
    <property type="match status" value="1"/>
</dbReference>
<dbReference type="SUPFAM" id="SSF47473">
    <property type="entry name" value="EF-hand"/>
    <property type="match status" value="1"/>
</dbReference>
<dbReference type="OrthoDB" id="435273at2759"/>
<evidence type="ECO:0000313" key="2">
    <source>
        <dbReference type="EMBL" id="KAG8229022.1"/>
    </source>
</evidence>
<protein>
    <recommendedName>
        <fullName evidence="4">Calmodulin-like protein 4</fullName>
    </recommendedName>
</protein>
<name>A0A8K0K618_LADFU</name>
<keyword evidence="3" id="KW-1185">Reference proteome</keyword>
<dbReference type="PANTHER" id="PTHR23048:SF0">
    <property type="entry name" value="CALMODULIN LIKE 3"/>
    <property type="match status" value="1"/>
</dbReference>
<proteinExistence type="predicted"/>
<gene>
    <name evidence="2" type="ORF">J437_LFUL007577</name>
</gene>
<dbReference type="AlphaFoldDB" id="A0A8K0K618"/>
<reference evidence="2" key="1">
    <citation type="submission" date="2013-04" db="EMBL/GenBank/DDBJ databases">
        <authorList>
            <person name="Qu J."/>
            <person name="Murali S.C."/>
            <person name="Bandaranaike D."/>
            <person name="Bellair M."/>
            <person name="Blankenburg K."/>
            <person name="Chao H."/>
            <person name="Dinh H."/>
            <person name="Doddapaneni H."/>
            <person name="Downs B."/>
            <person name="Dugan-Rocha S."/>
            <person name="Elkadiri S."/>
            <person name="Gnanaolivu R.D."/>
            <person name="Hernandez B."/>
            <person name="Javaid M."/>
            <person name="Jayaseelan J.C."/>
            <person name="Lee S."/>
            <person name="Li M."/>
            <person name="Ming W."/>
            <person name="Munidasa M."/>
            <person name="Muniz J."/>
            <person name="Nguyen L."/>
            <person name="Ongeri F."/>
            <person name="Osuji N."/>
            <person name="Pu L.-L."/>
            <person name="Puazo M."/>
            <person name="Qu C."/>
            <person name="Quiroz J."/>
            <person name="Raj R."/>
            <person name="Weissenberger G."/>
            <person name="Xin Y."/>
            <person name="Zou X."/>
            <person name="Han Y."/>
            <person name="Richards S."/>
            <person name="Worley K."/>
            <person name="Muzny D."/>
            <person name="Gibbs R."/>
        </authorList>
    </citation>
    <scope>NUCLEOTIDE SEQUENCE</scope>
    <source>
        <strain evidence="2">Sampled in the wild</strain>
    </source>
</reference>
<evidence type="ECO:0000313" key="3">
    <source>
        <dbReference type="Proteomes" id="UP000792457"/>
    </source>
</evidence>
<accession>A0A8K0K618</accession>
<sequence>MNSFAMARYFREQDIDEFRECFYLFSRSGQIRSLEELTVIMRSLGMSPTIAELKKYLKDKGGKMSFADFLDVMHIHSTVEDLPKEVIEAFRAGDPERKGTIPAKQLRHILLKWGEKLSPKEGLHRLEVSQFMDQIFREANVSPNGLVKYEDFVKIACAPVPDYY</sequence>
<evidence type="ECO:0000256" key="1">
    <source>
        <dbReference type="ARBA" id="ARBA00022737"/>
    </source>
</evidence>
<comment type="caution">
    <text evidence="2">The sequence shown here is derived from an EMBL/GenBank/DDBJ whole genome shotgun (WGS) entry which is preliminary data.</text>
</comment>
<evidence type="ECO:0008006" key="4">
    <source>
        <dbReference type="Google" id="ProtNLM"/>
    </source>
</evidence>
<keyword evidence="1" id="KW-0677">Repeat</keyword>
<dbReference type="Proteomes" id="UP000792457">
    <property type="component" value="Unassembled WGS sequence"/>
</dbReference>
<dbReference type="GO" id="GO:0016460">
    <property type="term" value="C:myosin II complex"/>
    <property type="evidence" value="ECO:0007669"/>
    <property type="project" value="TreeGrafter"/>
</dbReference>
<dbReference type="FunFam" id="1.10.238.10:FF:000216">
    <property type="entry name" value="Putative calmodulin"/>
    <property type="match status" value="1"/>
</dbReference>
<reference evidence="2" key="2">
    <citation type="submission" date="2017-10" db="EMBL/GenBank/DDBJ databases">
        <title>Ladona fulva Genome sequencing and assembly.</title>
        <authorList>
            <person name="Murali S."/>
            <person name="Richards S."/>
            <person name="Bandaranaike D."/>
            <person name="Bellair M."/>
            <person name="Blankenburg K."/>
            <person name="Chao H."/>
            <person name="Dinh H."/>
            <person name="Doddapaneni H."/>
            <person name="Dugan-Rocha S."/>
            <person name="Elkadiri S."/>
            <person name="Gnanaolivu R."/>
            <person name="Hernandez B."/>
            <person name="Skinner E."/>
            <person name="Javaid M."/>
            <person name="Lee S."/>
            <person name="Li M."/>
            <person name="Ming W."/>
            <person name="Munidasa M."/>
            <person name="Muniz J."/>
            <person name="Nguyen L."/>
            <person name="Hughes D."/>
            <person name="Osuji N."/>
            <person name="Pu L.-L."/>
            <person name="Puazo M."/>
            <person name="Qu C."/>
            <person name="Quiroz J."/>
            <person name="Raj R."/>
            <person name="Weissenberger G."/>
            <person name="Xin Y."/>
            <person name="Zou X."/>
            <person name="Han Y."/>
            <person name="Worley K."/>
            <person name="Muzny D."/>
            <person name="Gibbs R."/>
        </authorList>
    </citation>
    <scope>NUCLEOTIDE SEQUENCE</scope>
    <source>
        <strain evidence="2">Sampled in the wild</strain>
    </source>
</reference>
<dbReference type="InterPro" id="IPR011992">
    <property type="entry name" value="EF-hand-dom_pair"/>
</dbReference>
<organism evidence="2 3">
    <name type="scientific">Ladona fulva</name>
    <name type="common">Scarce chaser dragonfly</name>
    <name type="synonym">Libellula fulva</name>
    <dbReference type="NCBI Taxonomy" id="123851"/>
    <lineage>
        <taxon>Eukaryota</taxon>
        <taxon>Metazoa</taxon>
        <taxon>Ecdysozoa</taxon>
        <taxon>Arthropoda</taxon>
        <taxon>Hexapoda</taxon>
        <taxon>Insecta</taxon>
        <taxon>Pterygota</taxon>
        <taxon>Palaeoptera</taxon>
        <taxon>Odonata</taxon>
        <taxon>Epiprocta</taxon>
        <taxon>Anisoptera</taxon>
        <taxon>Libelluloidea</taxon>
        <taxon>Libellulidae</taxon>
        <taxon>Ladona</taxon>
    </lineage>
</organism>
<dbReference type="Gene3D" id="1.10.238.10">
    <property type="entry name" value="EF-hand"/>
    <property type="match status" value="2"/>
</dbReference>
<dbReference type="EMBL" id="KZ308407">
    <property type="protein sequence ID" value="KAG8229022.1"/>
    <property type="molecule type" value="Genomic_DNA"/>
</dbReference>
<dbReference type="InterPro" id="IPR050230">
    <property type="entry name" value="CALM/Myosin/TropC-like"/>
</dbReference>